<dbReference type="Gene3D" id="3.10.300.10">
    <property type="entry name" value="Methylpurine-DNA glycosylase (MPG)"/>
    <property type="match status" value="1"/>
</dbReference>
<dbReference type="InterPro" id="IPR011034">
    <property type="entry name" value="Formyl_transferase-like_C_sf"/>
</dbReference>
<name>A0A6B8VTX7_9CORY</name>
<dbReference type="Pfam" id="PF02245">
    <property type="entry name" value="Pur_DNA_glyco"/>
    <property type="match status" value="1"/>
</dbReference>
<dbReference type="InterPro" id="IPR003180">
    <property type="entry name" value="MPG"/>
</dbReference>
<dbReference type="GO" id="GO:0003677">
    <property type="term" value="F:DNA binding"/>
    <property type="evidence" value="ECO:0007669"/>
    <property type="project" value="InterPro"/>
</dbReference>
<sequence length="189" mass="20123">MANSLRDFFTRSANLVAPELLGAVLTHDGVSVRLTEVEAYLGVDDAASHCARGLTRSNAAMFGPPGRMYVYHSYGIHKAGNIVCHPEGGSGGILLRAGEIIAGQTKAADRRGPVPHHRLASGPGNLGKALGLEISDNSQPVTFEQGDFQLQLPTTQPHIAIGPRIGITKNADSPLRFWIPGEPTVSRKR</sequence>
<dbReference type="NCBIfam" id="NF002003">
    <property type="entry name" value="PRK00802.1-3"/>
    <property type="match status" value="1"/>
</dbReference>
<dbReference type="InterPro" id="IPR036995">
    <property type="entry name" value="MPG_sf"/>
</dbReference>
<organism evidence="6 7">
    <name type="scientific">Corynebacterium kalinowskii</name>
    <dbReference type="NCBI Taxonomy" id="2675216"/>
    <lineage>
        <taxon>Bacteria</taxon>
        <taxon>Bacillati</taxon>
        <taxon>Actinomycetota</taxon>
        <taxon>Actinomycetes</taxon>
        <taxon>Mycobacteriales</taxon>
        <taxon>Corynebacteriaceae</taxon>
        <taxon>Corynebacterium</taxon>
    </lineage>
</organism>
<dbReference type="AlphaFoldDB" id="A0A6B8VTX7"/>
<dbReference type="PANTHER" id="PTHR10429:SF0">
    <property type="entry name" value="DNA-3-METHYLADENINE GLYCOSYLASE"/>
    <property type="match status" value="1"/>
</dbReference>
<dbReference type="EMBL" id="CP046452">
    <property type="protein sequence ID" value="QGU03077.1"/>
    <property type="molecule type" value="Genomic_DNA"/>
</dbReference>
<evidence type="ECO:0000256" key="2">
    <source>
        <dbReference type="ARBA" id="ARBA00022763"/>
    </source>
</evidence>
<keyword evidence="7" id="KW-1185">Reference proteome</keyword>
<dbReference type="SUPFAM" id="SSF50486">
    <property type="entry name" value="FMT C-terminal domain-like"/>
    <property type="match status" value="1"/>
</dbReference>
<dbReference type="RefSeq" id="WP_156193401.1">
    <property type="nucleotide sequence ID" value="NZ_CP046452.1"/>
</dbReference>
<dbReference type="KEGG" id="ckw:CKALI_11155"/>
<reference evidence="7" key="1">
    <citation type="submission" date="2019-11" db="EMBL/GenBank/DDBJ databases">
        <title>Complete genome sequence of Corynebacterium kalinowskii 1959, a novel Corynebacterium species isolated from soil of a small paddock in Vilsendorf, Germany.</title>
        <authorList>
            <person name="Schaffert L."/>
            <person name="Ruwe M."/>
            <person name="Milse J."/>
            <person name="Hanuschka K."/>
            <person name="Ortseifen V."/>
            <person name="Droste J."/>
            <person name="Brandt D."/>
            <person name="Schlueter L."/>
            <person name="Kutter Y."/>
            <person name="Vinke S."/>
            <person name="Viehoefer P."/>
            <person name="Jacob L."/>
            <person name="Luebke N.-C."/>
            <person name="Schulte-Berndt E."/>
            <person name="Hain C."/>
            <person name="Linder M."/>
            <person name="Schmidt P."/>
            <person name="Wollenschlaeger L."/>
            <person name="Luttermann T."/>
            <person name="Thieme E."/>
            <person name="Hassa J."/>
            <person name="Haak M."/>
            <person name="Wittchen M."/>
            <person name="Mentz A."/>
            <person name="Persicke M."/>
            <person name="Busche T."/>
            <person name="Ruckert C."/>
        </authorList>
    </citation>
    <scope>NUCLEOTIDE SEQUENCE [LARGE SCALE GENOMIC DNA]</scope>
    <source>
        <strain evidence="7">1959</strain>
    </source>
</reference>
<dbReference type="Proteomes" id="UP000427071">
    <property type="component" value="Chromosome"/>
</dbReference>
<dbReference type="GO" id="GO:0006284">
    <property type="term" value="P:base-excision repair"/>
    <property type="evidence" value="ECO:0007669"/>
    <property type="project" value="InterPro"/>
</dbReference>
<evidence type="ECO:0000313" key="6">
    <source>
        <dbReference type="EMBL" id="QGU03077.1"/>
    </source>
</evidence>
<evidence type="ECO:0000256" key="5">
    <source>
        <dbReference type="HAMAP-Rule" id="MF_00527"/>
    </source>
</evidence>
<evidence type="ECO:0000256" key="4">
    <source>
        <dbReference type="ARBA" id="ARBA00023204"/>
    </source>
</evidence>
<keyword evidence="3 5" id="KW-0378">Hydrolase</keyword>
<dbReference type="HAMAP" id="MF_00527">
    <property type="entry name" value="3MGH"/>
    <property type="match status" value="1"/>
</dbReference>
<proteinExistence type="inferred from homology"/>
<gene>
    <name evidence="6" type="ORF">CKALI_11155</name>
</gene>
<keyword evidence="4 5" id="KW-0234">DNA repair</keyword>
<evidence type="ECO:0000256" key="3">
    <source>
        <dbReference type="ARBA" id="ARBA00022801"/>
    </source>
</evidence>
<dbReference type="GO" id="GO:0003905">
    <property type="term" value="F:alkylbase DNA N-glycosylase activity"/>
    <property type="evidence" value="ECO:0007669"/>
    <property type="project" value="InterPro"/>
</dbReference>
<dbReference type="NCBIfam" id="TIGR00567">
    <property type="entry name" value="3mg"/>
    <property type="match status" value="1"/>
</dbReference>
<evidence type="ECO:0000313" key="7">
    <source>
        <dbReference type="Proteomes" id="UP000427071"/>
    </source>
</evidence>
<accession>A0A6B8VTX7</accession>
<evidence type="ECO:0000256" key="1">
    <source>
        <dbReference type="ARBA" id="ARBA00009232"/>
    </source>
</evidence>
<comment type="similarity">
    <text evidence="1 5">Belongs to the DNA glycosylase MPG family.</text>
</comment>
<dbReference type="CDD" id="cd00540">
    <property type="entry name" value="AAG"/>
    <property type="match status" value="1"/>
</dbReference>
<keyword evidence="2 5" id="KW-0227">DNA damage</keyword>
<protein>
    <recommendedName>
        <fullName evidence="5">Putative 3-methyladenine DNA glycosylase</fullName>
        <ecNumber evidence="5">3.2.2.-</ecNumber>
    </recommendedName>
</protein>
<dbReference type="EC" id="3.2.2.-" evidence="5"/>
<dbReference type="PANTHER" id="PTHR10429">
    <property type="entry name" value="DNA-3-METHYLADENINE GLYCOSYLASE"/>
    <property type="match status" value="1"/>
</dbReference>